<evidence type="ECO:0000313" key="2">
    <source>
        <dbReference type="Proteomes" id="UP000244089"/>
    </source>
</evidence>
<proteinExistence type="predicted"/>
<dbReference type="EMBL" id="QAXS01000012">
    <property type="protein sequence ID" value="PTV99074.1"/>
    <property type="molecule type" value="Genomic_DNA"/>
</dbReference>
<gene>
    <name evidence="1" type="ORF">C8C76_1128</name>
</gene>
<dbReference type="Pfam" id="PF16256">
    <property type="entry name" value="DUF4911"/>
    <property type="match status" value="1"/>
</dbReference>
<name>A0A2T5RJW4_9FIRM</name>
<reference evidence="1 2" key="1">
    <citation type="submission" date="2018-04" db="EMBL/GenBank/DDBJ databases">
        <title>Subsurface microbial communities from deep shales in Ohio and West Virginia, USA.</title>
        <authorList>
            <person name="Wrighton K."/>
        </authorList>
    </citation>
    <scope>NUCLEOTIDE SEQUENCE [LARGE SCALE GENOMIC DNA]</scope>
    <source>
        <strain evidence="1 2">WC1</strain>
    </source>
</reference>
<dbReference type="AlphaFoldDB" id="A0A2T5RJW4"/>
<dbReference type="OrthoDB" id="1725982at2"/>
<dbReference type="RefSeq" id="WP_108139782.1">
    <property type="nucleotide sequence ID" value="NZ_QAXS01000012.1"/>
</dbReference>
<dbReference type="Proteomes" id="UP000244089">
    <property type="component" value="Unassembled WGS sequence"/>
</dbReference>
<comment type="caution">
    <text evidence="1">The sequence shown here is derived from an EMBL/GenBank/DDBJ whole genome shotgun (WGS) entry which is preliminary data.</text>
</comment>
<protein>
    <submittedName>
        <fullName evidence="1">Uncharacterized protein DUF4911</fullName>
    </submittedName>
</protein>
<sequence>MKDTQKLRYEVDPKEINYIDMIIKAYEGIGTVNVDHDNPGEIWIDVTEGTKAEVKEVMADLGEKFKVKLISEESN</sequence>
<dbReference type="InterPro" id="IPR032587">
    <property type="entry name" value="DUF4911"/>
</dbReference>
<organism evidence="1 2">
    <name type="scientific">Halanaerobium saccharolyticum</name>
    <dbReference type="NCBI Taxonomy" id="43595"/>
    <lineage>
        <taxon>Bacteria</taxon>
        <taxon>Bacillati</taxon>
        <taxon>Bacillota</taxon>
        <taxon>Clostridia</taxon>
        <taxon>Halanaerobiales</taxon>
        <taxon>Halanaerobiaceae</taxon>
        <taxon>Halanaerobium</taxon>
    </lineage>
</organism>
<evidence type="ECO:0000313" key="1">
    <source>
        <dbReference type="EMBL" id="PTV99074.1"/>
    </source>
</evidence>
<accession>A0A2T5RJW4</accession>